<sequence length="197" mass="20399">MTIALCAAGCTSTAPGQPVPAARAGNSPTPSSAAAEEVPGPGVPKVPSPLDITRFKQNPCETLTSAQISVLLGDRPRIHPDPHGPVGPACGWFAQAIIAVLYPNINKLGLTSVYRAKGGAYPFFLPLAPIDGYPVVAYGEDDPRASRGECDVAMGTSDRETVVVSITQSAAHKGEKDPCESARDVAEKVLGNLRGGR</sequence>
<proteinExistence type="predicted"/>
<gene>
    <name evidence="2" type="ORF">ACFSUT_47810</name>
</gene>
<dbReference type="Pfam" id="PF12079">
    <property type="entry name" value="DUF3558"/>
    <property type="match status" value="1"/>
</dbReference>
<dbReference type="EMBL" id="JBHUKQ010000040">
    <property type="protein sequence ID" value="MFD2488057.1"/>
    <property type="molecule type" value="Genomic_DNA"/>
</dbReference>
<organism evidence="2 3">
    <name type="scientific">Amycolatopsis albidoflavus</name>
    <dbReference type="NCBI Taxonomy" id="102226"/>
    <lineage>
        <taxon>Bacteria</taxon>
        <taxon>Bacillati</taxon>
        <taxon>Actinomycetota</taxon>
        <taxon>Actinomycetes</taxon>
        <taxon>Pseudonocardiales</taxon>
        <taxon>Pseudonocardiaceae</taxon>
        <taxon>Amycolatopsis</taxon>
    </lineage>
</organism>
<accession>A0ABW5IGT1</accession>
<keyword evidence="3" id="KW-1185">Reference proteome</keyword>
<evidence type="ECO:0000313" key="3">
    <source>
        <dbReference type="Proteomes" id="UP001597542"/>
    </source>
</evidence>
<dbReference type="RefSeq" id="WP_344278127.1">
    <property type="nucleotide sequence ID" value="NZ_BAAAHV010000014.1"/>
</dbReference>
<comment type="caution">
    <text evidence="2">The sequence shown here is derived from an EMBL/GenBank/DDBJ whole genome shotgun (WGS) entry which is preliminary data.</text>
</comment>
<evidence type="ECO:0000256" key="1">
    <source>
        <dbReference type="SAM" id="MobiDB-lite"/>
    </source>
</evidence>
<feature type="region of interest" description="Disordered" evidence="1">
    <location>
        <begin position="14"/>
        <end position="43"/>
    </location>
</feature>
<dbReference type="InterPro" id="IPR024520">
    <property type="entry name" value="DUF3558"/>
</dbReference>
<evidence type="ECO:0000313" key="2">
    <source>
        <dbReference type="EMBL" id="MFD2488057.1"/>
    </source>
</evidence>
<name>A0ABW5IGT1_9PSEU</name>
<dbReference type="Proteomes" id="UP001597542">
    <property type="component" value="Unassembled WGS sequence"/>
</dbReference>
<reference evidence="3" key="1">
    <citation type="journal article" date="2019" name="Int. J. Syst. Evol. Microbiol.">
        <title>The Global Catalogue of Microorganisms (GCM) 10K type strain sequencing project: providing services to taxonomists for standard genome sequencing and annotation.</title>
        <authorList>
            <consortium name="The Broad Institute Genomics Platform"/>
            <consortium name="The Broad Institute Genome Sequencing Center for Infectious Disease"/>
            <person name="Wu L."/>
            <person name="Ma J."/>
        </authorList>
    </citation>
    <scope>NUCLEOTIDE SEQUENCE [LARGE SCALE GENOMIC DNA]</scope>
    <source>
        <strain evidence="3">CGMCC 4.7638</strain>
    </source>
</reference>
<protein>
    <submittedName>
        <fullName evidence="2">DUF3558 domain-containing protein</fullName>
    </submittedName>
</protein>